<keyword evidence="2 3" id="KW-0040">ANK repeat</keyword>
<dbReference type="InterPro" id="IPR036770">
    <property type="entry name" value="Ankyrin_rpt-contain_sf"/>
</dbReference>
<dbReference type="EMBL" id="JAQOWY010000640">
    <property type="protein sequence ID" value="KAK1839684.1"/>
    <property type="molecule type" value="Genomic_DNA"/>
</dbReference>
<keyword evidence="5" id="KW-1185">Reference proteome</keyword>
<dbReference type="Gene3D" id="1.25.40.20">
    <property type="entry name" value="Ankyrin repeat-containing domain"/>
    <property type="match status" value="2"/>
</dbReference>
<reference evidence="4" key="1">
    <citation type="submission" date="2023-01" db="EMBL/GenBank/DDBJ databases">
        <title>Colletotrichum chrysophilum M932 genome sequence.</title>
        <authorList>
            <person name="Baroncelli R."/>
        </authorList>
    </citation>
    <scope>NUCLEOTIDE SEQUENCE</scope>
    <source>
        <strain evidence="4">M932</strain>
    </source>
</reference>
<dbReference type="SMART" id="SM00248">
    <property type="entry name" value="ANK"/>
    <property type="match status" value="5"/>
</dbReference>
<sequence length="550" mass="61642">MTSSKVESKDSYGSRADRALETHLLQKQIKGWIGTIGSSSALWKFIRALVNVDIATYVRAILGCSNVPLEYQKVFREAIPGQAHGLFLYAKLAMDIFLKPGASAQEVLQALLKDMSVIYSNLLREHSRSLMEMEMADVIKVTHASLANQDLTLSKDSKGIDQALEMFVENNHWLRIWLEMRWEEGHGGVTPLHVAARYGLYRLFFWAAESGRKDIVKSLIDPLWTKLLLERSVDPNNADNKGYIPLHNPGNTDNMSQLIETDHADINAAIPSNGKTPLFFFLDRNATFLAHKSLDYGQDCKVVDREGNEELHVALGKSNSDARIIKKLIEAGTDDNLSNKSDITPMDVMRLSGEYAKEIWGMLLRAGADINAKDKYGRTALFRMERPRLDLFFGQGLDPQVVDGDGNTLLHEFSWHPSNFDNFTSVIPVWKQLLDLRLDPEKTNQKVRTPLQNLPCKAHRGWGEPDATYPMDLLLSRMKTIDAADEDGINPLHIVVTTSEYHAKELIDADANVKTSGLREACDLFGVEHALWNAPHRRALEPGNGDATGL</sequence>
<dbReference type="PROSITE" id="PS50088">
    <property type="entry name" value="ANK_REPEAT"/>
    <property type="match status" value="1"/>
</dbReference>
<name>A0AAD9E6N0_9PEZI</name>
<gene>
    <name evidence="4" type="ORF">CCHR01_17685</name>
</gene>
<dbReference type="Proteomes" id="UP001243330">
    <property type="component" value="Unassembled WGS sequence"/>
</dbReference>
<organism evidence="4 5">
    <name type="scientific">Colletotrichum chrysophilum</name>
    <dbReference type="NCBI Taxonomy" id="1836956"/>
    <lineage>
        <taxon>Eukaryota</taxon>
        <taxon>Fungi</taxon>
        <taxon>Dikarya</taxon>
        <taxon>Ascomycota</taxon>
        <taxon>Pezizomycotina</taxon>
        <taxon>Sordariomycetes</taxon>
        <taxon>Hypocreomycetidae</taxon>
        <taxon>Glomerellales</taxon>
        <taxon>Glomerellaceae</taxon>
        <taxon>Colletotrichum</taxon>
        <taxon>Colletotrichum gloeosporioides species complex</taxon>
    </lineage>
</organism>
<keyword evidence="1" id="KW-0677">Repeat</keyword>
<evidence type="ECO:0000313" key="4">
    <source>
        <dbReference type="EMBL" id="KAK1839684.1"/>
    </source>
</evidence>
<evidence type="ECO:0000256" key="2">
    <source>
        <dbReference type="ARBA" id="ARBA00023043"/>
    </source>
</evidence>
<dbReference type="InterPro" id="IPR002110">
    <property type="entry name" value="Ankyrin_rpt"/>
</dbReference>
<comment type="caution">
    <text evidence="4">The sequence shown here is derived from an EMBL/GenBank/DDBJ whole genome shotgun (WGS) entry which is preliminary data.</text>
</comment>
<dbReference type="PANTHER" id="PTHR24126">
    <property type="entry name" value="ANKYRIN REPEAT, PH AND SEC7 DOMAIN CONTAINING PROTEIN SECG-RELATED"/>
    <property type="match status" value="1"/>
</dbReference>
<protein>
    <submittedName>
        <fullName evidence="4">Ankyrin repeat domain-containing protein</fullName>
    </submittedName>
</protein>
<proteinExistence type="predicted"/>
<dbReference type="SUPFAM" id="SSF48403">
    <property type="entry name" value="Ankyrin repeat"/>
    <property type="match status" value="1"/>
</dbReference>
<evidence type="ECO:0000256" key="1">
    <source>
        <dbReference type="ARBA" id="ARBA00022737"/>
    </source>
</evidence>
<accession>A0AAD9E6N0</accession>
<evidence type="ECO:0000313" key="5">
    <source>
        <dbReference type="Proteomes" id="UP001243330"/>
    </source>
</evidence>
<dbReference type="PANTHER" id="PTHR24126:SF14">
    <property type="entry name" value="ANK_REP_REGION DOMAIN-CONTAINING PROTEIN"/>
    <property type="match status" value="1"/>
</dbReference>
<feature type="repeat" description="ANK" evidence="3">
    <location>
        <begin position="306"/>
        <end position="340"/>
    </location>
</feature>
<dbReference type="PRINTS" id="PR01415">
    <property type="entry name" value="ANKYRIN"/>
</dbReference>
<dbReference type="AlphaFoldDB" id="A0AAD9E6N0"/>
<dbReference type="PROSITE" id="PS50297">
    <property type="entry name" value="ANK_REP_REGION"/>
    <property type="match status" value="1"/>
</dbReference>
<evidence type="ECO:0000256" key="3">
    <source>
        <dbReference type="PROSITE-ProRule" id="PRU00023"/>
    </source>
</evidence>